<dbReference type="Proteomes" id="UP000242231">
    <property type="component" value="Unassembled WGS sequence"/>
</dbReference>
<gene>
    <name evidence="1" type="ORF">UN63_14205</name>
</gene>
<organism evidence="1 2">
    <name type="scientific">Oceanisphaera arctica</name>
    <dbReference type="NCBI Taxonomy" id="641510"/>
    <lineage>
        <taxon>Bacteria</taxon>
        <taxon>Pseudomonadati</taxon>
        <taxon>Pseudomonadota</taxon>
        <taxon>Gammaproteobacteria</taxon>
        <taxon>Aeromonadales</taxon>
        <taxon>Aeromonadaceae</taxon>
        <taxon>Oceanisphaera</taxon>
    </lineage>
</organism>
<protein>
    <submittedName>
        <fullName evidence="1">Uncharacterized protein</fullName>
    </submittedName>
</protein>
<keyword evidence="2" id="KW-1185">Reference proteome</keyword>
<feature type="non-terminal residue" evidence="1">
    <location>
        <position position="107"/>
    </location>
</feature>
<name>A0A2P5TJ78_9GAMM</name>
<accession>A0A2P5TJ78</accession>
<evidence type="ECO:0000313" key="1">
    <source>
        <dbReference type="EMBL" id="PPL14976.1"/>
    </source>
</evidence>
<proteinExistence type="predicted"/>
<sequence>MAELASFQGRPCLSLYQPTHRRHPDNQQDPIRFRHLVKAMETSLRQQHAADAVQALVEPFEAVAQDHDFWNHTLDGLAVLSAPGLFRVFLLQRPVTELAVVADSFHT</sequence>
<reference evidence="2" key="1">
    <citation type="submission" date="2016-11" db="EMBL/GenBank/DDBJ databases">
        <authorList>
            <person name="Sisinthy S."/>
            <person name="Ara S."/>
            <person name="Gundlapally S.R."/>
        </authorList>
    </citation>
    <scope>NUCLEOTIDE SEQUENCE [LARGE SCALE GENOMIC DNA]</scope>
    <source>
        <strain evidence="2">V1-41</strain>
    </source>
</reference>
<dbReference type="EMBL" id="MPZM01000043">
    <property type="protein sequence ID" value="PPL14976.1"/>
    <property type="molecule type" value="Genomic_DNA"/>
</dbReference>
<comment type="caution">
    <text evidence="1">The sequence shown here is derived from an EMBL/GenBank/DDBJ whole genome shotgun (WGS) entry which is preliminary data.</text>
</comment>
<dbReference type="AlphaFoldDB" id="A0A2P5TJ78"/>
<evidence type="ECO:0000313" key="2">
    <source>
        <dbReference type="Proteomes" id="UP000242231"/>
    </source>
</evidence>